<keyword evidence="1" id="KW-0418">Kinase</keyword>
<dbReference type="InterPro" id="IPR008271">
    <property type="entry name" value="Ser/Thr_kinase_AS"/>
</dbReference>
<evidence type="ECO:0000259" key="5">
    <source>
        <dbReference type="PROSITE" id="PS50011"/>
    </source>
</evidence>
<evidence type="ECO:0000256" key="1">
    <source>
        <dbReference type="ARBA" id="ARBA00022527"/>
    </source>
</evidence>
<keyword evidence="3" id="KW-0067">ATP-binding</keyword>
<dbReference type="GO" id="GO:0005524">
    <property type="term" value="F:ATP binding"/>
    <property type="evidence" value="ECO:0007669"/>
    <property type="project" value="UniProtKB-KW"/>
</dbReference>
<dbReference type="EMBL" id="JAXUIC010000003">
    <property type="protein sequence ID" value="KAK4598202.1"/>
    <property type="molecule type" value="Genomic_DNA"/>
</dbReference>
<keyword evidence="2" id="KW-0547">Nucleotide-binding</keyword>
<dbReference type="PANTHER" id="PTHR47989:SF47">
    <property type="entry name" value="SERINE_THREONINE-PROTEIN KINASE PBL28-RELATED"/>
    <property type="match status" value="1"/>
</dbReference>
<evidence type="ECO:0000313" key="6">
    <source>
        <dbReference type="EMBL" id="KAK4598202.1"/>
    </source>
</evidence>
<dbReference type="Gene3D" id="1.10.510.10">
    <property type="entry name" value="Transferase(Phosphotransferase) domain 1"/>
    <property type="match status" value="1"/>
</dbReference>
<dbReference type="InterPro" id="IPR000719">
    <property type="entry name" value="Prot_kinase_dom"/>
</dbReference>
<organism evidence="6 7">
    <name type="scientific">Quercus rubra</name>
    <name type="common">Northern red oak</name>
    <name type="synonym">Quercus borealis</name>
    <dbReference type="NCBI Taxonomy" id="3512"/>
    <lineage>
        <taxon>Eukaryota</taxon>
        <taxon>Viridiplantae</taxon>
        <taxon>Streptophyta</taxon>
        <taxon>Embryophyta</taxon>
        <taxon>Tracheophyta</taxon>
        <taxon>Spermatophyta</taxon>
        <taxon>Magnoliopsida</taxon>
        <taxon>eudicotyledons</taxon>
        <taxon>Gunneridae</taxon>
        <taxon>Pentapetalae</taxon>
        <taxon>rosids</taxon>
        <taxon>fabids</taxon>
        <taxon>Fagales</taxon>
        <taxon>Fagaceae</taxon>
        <taxon>Quercus</taxon>
    </lineage>
</organism>
<accession>A0AAN7FTD0</accession>
<dbReference type="PANTHER" id="PTHR47989">
    <property type="entry name" value="OS01G0750732 PROTEIN"/>
    <property type="match status" value="1"/>
</dbReference>
<proteinExistence type="predicted"/>
<evidence type="ECO:0000256" key="2">
    <source>
        <dbReference type="ARBA" id="ARBA00022741"/>
    </source>
</evidence>
<evidence type="ECO:0000313" key="7">
    <source>
        <dbReference type="Proteomes" id="UP001324115"/>
    </source>
</evidence>
<dbReference type="AlphaFoldDB" id="A0AAN7FTD0"/>
<evidence type="ECO:0000256" key="4">
    <source>
        <dbReference type="SAM" id="Phobius"/>
    </source>
</evidence>
<dbReference type="GO" id="GO:0004674">
    <property type="term" value="F:protein serine/threonine kinase activity"/>
    <property type="evidence" value="ECO:0007669"/>
    <property type="project" value="UniProtKB-KW"/>
</dbReference>
<keyword evidence="7" id="KW-1185">Reference proteome</keyword>
<keyword evidence="4" id="KW-1133">Transmembrane helix</keyword>
<name>A0AAN7FTD0_QUERU</name>
<dbReference type="Proteomes" id="UP001324115">
    <property type="component" value="Unassembled WGS sequence"/>
</dbReference>
<dbReference type="PROSITE" id="PS50011">
    <property type="entry name" value="PROTEIN_KINASE_DOM"/>
    <property type="match status" value="1"/>
</dbReference>
<dbReference type="PROSITE" id="PS00108">
    <property type="entry name" value="PROTEIN_KINASE_ST"/>
    <property type="match status" value="1"/>
</dbReference>
<comment type="caution">
    <text evidence="6">The sequence shown here is derived from an EMBL/GenBank/DDBJ whole genome shotgun (WGS) entry which is preliminary data.</text>
</comment>
<keyword evidence="4" id="KW-0812">Transmembrane</keyword>
<feature type="domain" description="Protein kinase" evidence="5">
    <location>
        <begin position="1"/>
        <end position="141"/>
    </location>
</feature>
<dbReference type="InterPro" id="IPR001245">
    <property type="entry name" value="Ser-Thr/Tyr_kinase_cat_dom"/>
</dbReference>
<reference evidence="6 7" key="1">
    <citation type="journal article" date="2023" name="G3 (Bethesda)">
        <title>A haplotype-resolved chromosome-scale genome for Quercus rubra L. provides insights into the genetics of adaptive traits for red oak species.</title>
        <authorList>
            <person name="Kapoor B."/>
            <person name="Jenkins J."/>
            <person name="Schmutz J."/>
            <person name="Zhebentyayeva T."/>
            <person name="Kuelheim C."/>
            <person name="Coggeshall M."/>
            <person name="Heim C."/>
            <person name="Lasky J.R."/>
            <person name="Leites L."/>
            <person name="Islam-Faridi N."/>
            <person name="Romero-Severson J."/>
            <person name="DeLeo V.L."/>
            <person name="Lucas S.M."/>
            <person name="Lazic D."/>
            <person name="Gailing O."/>
            <person name="Carlson J."/>
            <person name="Staton M."/>
        </authorList>
    </citation>
    <scope>NUCLEOTIDE SEQUENCE [LARGE SCALE GENOMIC DNA]</scope>
    <source>
        <strain evidence="6">Pseudo-F2</strain>
    </source>
</reference>
<evidence type="ECO:0000256" key="3">
    <source>
        <dbReference type="ARBA" id="ARBA00022840"/>
    </source>
</evidence>
<feature type="transmembrane region" description="Helical" evidence="4">
    <location>
        <begin position="116"/>
        <end position="139"/>
    </location>
</feature>
<gene>
    <name evidence="6" type="ORF">RGQ29_015611</name>
</gene>
<sequence>MEEGTNSFSEENLPGKGGFGRVYTGTLQSGEELGMQKWTEPTRLKVALGAAKGLAYLHSSSSVGIPIVHRDFKSTNVLLNANFEAKIFELFFPMMWVFEIFDKCKNLNHLIMNYELFFILFLVQIIIFIYFRALLFLFLEI</sequence>
<dbReference type="SUPFAM" id="SSF56112">
    <property type="entry name" value="Protein kinase-like (PK-like)"/>
    <property type="match status" value="1"/>
</dbReference>
<keyword evidence="1" id="KW-0808">Transferase</keyword>
<keyword evidence="4" id="KW-0472">Membrane</keyword>
<keyword evidence="1" id="KW-0723">Serine/threonine-protein kinase</keyword>
<protein>
    <recommendedName>
        <fullName evidence="5">Protein kinase domain-containing protein</fullName>
    </recommendedName>
</protein>
<dbReference type="InterPro" id="IPR011009">
    <property type="entry name" value="Kinase-like_dom_sf"/>
</dbReference>
<dbReference type="Pfam" id="PF07714">
    <property type="entry name" value="PK_Tyr_Ser-Thr"/>
    <property type="match status" value="1"/>
</dbReference>